<comment type="cofactor">
    <cofactor evidence="11">
        <name>[4Fe-4S] cluster</name>
        <dbReference type="ChEBI" id="CHEBI:49883"/>
    </cofactor>
    <text evidence="11">Binds 1 [4Fe-4S] cluster per subunit. Following nitrosylation of the [4Fe-4S] cluster binds 1 [4Fe-8(NO)] cluster per subunit.</text>
</comment>
<keyword evidence="10 11" id="KW-0804">Transcription</keyword>
<dbReference type="GO" id="GO:0045454">
    <property type="term" value="P:cell redox homeostasis"/>
    <property type="evidence" value="ECO:0007669"/>
    <property type="project" value="TreeGrafter"/>
</dbReference>
<dbReference type="InterPro" id="IPR003482">
    <property type="entry name" value="Whib"/>
</dbReference>
<sequence>MTRTPVIVARYAADTTPAGRAWMLRGICADAPEPDDWHPTIEAPTDLSTRRAINICRQCPVRPQCRDYALNRPWITGIWGATTTEERARLRRTRRRAA</sequence>
<evidence type="ECO:0000256" key="1">
    <source>
        <dbReference type="ARBA" id="ARBA00004496"/>
    </source>
</evidence>
<evidence type="ECO:0000256" key="10">
    <source>
        <dbReference type="ARBA" id="ARBA00023163"/>
    </source>
</evidence>
<evidence type="ECO:0000313" key="13">
    <source>
        <dbReference type="EMBL" id="RNL83577.1"/>
    </source>
</evidence>
<comment type="PTM">
    <text evidence="11">Upon Fe-S cluster removal intramolecular disulfide bonds are formed.</text>
</comment>
<organism evidence="13 14">
    <name type="scientific">Halostreptopolyspora alba</name>
    <dbReference type="NCBI Taxonomy" id="2487137"/>
    <lineage>
        <taxon>Bacteria</taxon>
        <taxon>Bacillati</taxon>
        <taxon>Actinomycetota</taxon>
        <taxon>Actinomycetes</taxon>
        <taxon>Streptosporangiales</taxon>
        <taxon>Nocardiopsidaceae</taxon>
        <taxon>Halostreptopolyspora</taxon>
    </lineage>
</organism>
<dbReference type="OrthoDB" id="3544127at2"/>
<gene>
    <name evidence="11" type="primary">whiB</name>
    <name evidence="13" type="ORF">EFW17_15080</name>
</gene>
<evidence type="ECO:0000256" key="3">
    <source>
        <dbReference type="ARBA" id="ARBA00022485"/>
    </source>
</evidence>
<accession>A0A3N0E6U6</accession>
<name>A0A3N0E6U6_9ACTN</name>
<keyword evidence="4 11" id="KW-0479">Metal-binding</keyword>
<comment type="PTM">
    <text evidence="11">The Fe-S cluster can be nitrosylated by nitric oxide (NO).</text>
</comment>
<dbReference type="EMBL" id="RJMB01000015">
    <property type="protein sequence ID" value="RNL83577.1"/>
    <property type="molecule type" value="Genomic_DNA"/>
</dbReference>
<dbReference type="HAMAP" id="MF_01479">
    <property type="entry name" value="WhiB"/>
    <property type="match status" value="1"/>
</dbReference>
<keyword evidence="3 11" id="KW-0004">4Fe-4S</keyword>
<feature type="binding site" evidence="11">
    <location>
        <position position="28"/>
    </location>
    <ligand>
        <name>[4Fe-4S] cluster</name>
        <dbReference type="ChEBI" id="CHEBI:49883"/>
    </ligand>
</feature>
<evidence type="ECO:0000259" key="12">
    <source>
        <dbReference type="PROSITE" id="PS51674"/>
    </source>
</evidence>
<dbReference type="GO" id="GO:0051539">
    <property type="term" value="F:4 iron, 4 sulfur cluster binding"/>
    <property type="evidence" value="ECO:0007669"/>
    <property type="project" value="UniProtKB-UniRule"/>
</dbReference>
<keyword evidence="7 11" id="KW-0805">Transcription regulation</keyword>
<dbReference type="GO" id="GO:0003677">
    <property type="term" value="F:DNA binding"/>
    <property type="evidence" value="ECO:0007669"/>
    <property type="project" value="UniProtKB-UniRule"/>
</dbReference>
<feature type="domain" description="4Fe-4S Wbl-type" evidence="12">
    <location>
        <begin position="27"/>
        <end position="89"/>
    </location>
</feature>
<dbReference type="Pfam" id="PF02467">
    <property type="entry name" value="Whib"/>
    <property type="match status" value="1"/>
</dbReference>
<reference evidence="13 14" key="1">
    <citation type="submission" date="2018-11" db="EMBL/GenBank/DDBJ databases">
        <title>The genome draft of YIM 96095.</title>
        <authorList>
            <person name="Tang S.-K."/>
            <person name="Chunyu W.-X."/>
            <person name="Feng Y.-Z."/>
        </authorList>
    </citation>
    <scope>NUCLEOTIDE SEQUENCE [LARGE SCALE GENOMIC DNA]</scope>
    <source>
        <strain evidence="13 14">YIM 96095</strain>
    </source>
</reference>
<evidence type="ECO:0000256" key="2">
    <source>
        <dbReference type="ARBA" id="ARBA00006597"/>
    </source>
</evidence>
<dbReference type="GO" id="GO:0035731">
    <property type="term" value="F:dinitrosyl-iron complex binding"/>
    <property type="evidence" value="ECO:0007669"/>
    <property type="project" value="UniProtKB-UniRule"/>
</dbReference>
<comment type="function">
    <text evidence="11">Acts as a transcriptional regulator. Probably redox-responsive. The apo- but not holo-form probably binds DNA.</text>
</comment>
<comment type="similarity">
    <text evidence="2 11">Belongs to the WhiB family.</text>
</comment>
<dbReference type="Proteomes" id="UP000269198">
    <property type="component" value="Unassembled WGS sequence"/>
</dbReference>
<dbReference type="GO" id="GO:0046872">
    <property type="term" value="F:metal ion binding"/>
    <property type="evidence" value="ECO:0007669"/>
    <property type="project" value="UniProtKB-KW"/>
</dbReference>
<comment type="caution">
    <text evidence="13">The sequence shown here is derived from an EMBL/GenBank/DDBJ whole genome shotgun (WGS) entry which is preliminary data.</text>
</comment>
<dbReference type="PROSITE" id="PS51674">
    <property type="entry name" value="4FE4S_WBL"/>
    <property type="match status" value="1"/>
</dbReference>
<keyword evidence="6 11" id="KW-0411">Iron-sulfur</keyword>
<evidence type="ECO:0000256" key="8">
    <source>
        <dbReference type="ARBA" id="ARBA00023125"/>
    </source>
</evidence>
<dbReference type="GO" id="GO:0005737">
    <property type="term" value="C:cytoplasm"/>
    <property type="evidence" value="ECO:0007669"/>
    <property type="project" value="UniProtKB-SubCell"/>
</dbReference>
<keyword evidence="14" id="KW-1185">Reference proteome</keyword>
<dbReference type="AlphaFoldDB" id="A0A3N0E6U6"/>
<keyword evidence="5 11" id="KW-0408">Iron</keyword>
<evidence type="ECO:0000256" key="5">
    <source>
        <dbReference type="ARBA" id="ARBA00023004"/>
    </source>
</evidence>
<evidence type="ECO:0000256" key="4">
    <source>
        <dbReference type="ARBA" id="ARBA00022723"/>
    </source>
</evidence>
<feature type="binding site" evidence="11">
    <location>
        <position position="59"/>
    </location>
    <ligand>
        <name>[4Fe-4S] cluster</name>
        <dbReference type="ChEBI" id="CHEBI:49883"/>
    </ligand>
</feature>
<keyword evidence="11" id="KW-0963">Cytoplasm</keyword>
<dbReference type="GO" id="GO:0045892">
    <property type="term" value="P:negative regulation of DNA-templated transcription"/>
    <property type="evidence" value="ECO:0007669"/>
    <property type="project" value="TreeGrafter"/>
</dbReference>
<evidence type="ECO:0000256" key="7">
    <source>
        <dbReference type="ARBA" id="ARBA00023015"/>
    </source>
</evidence>
<keyword evidence="8 11" id="KW-0238">DNA-binding</keyword>
<evidence type="ECO:0000256" key="9">
    <source>
        <dbReference type="ARBA" id="ARBA00023157"/>
    </source>
</evidence>
<keyword evidence="9 11" id="KW-1015">Disulfide bond</keyword>
<evidence type="ECO:0000256" key="11">
    <source>
        <dbReference type="HAMAP-Rule" id="MF_01479"/>
    </source>
</evidence>
<feature type="binding site" evidence="11">
    <location>
        <position position="65"/>
    </location>
    <ligand>
        <name>[4Fe-4S] cluster</name>
        <dbReference type="ChEBI" id="CHEBI:49883"/>
    </ligand>
</feature>
<evidence type="ECO:0000256" key="6">
    <source>
        <dbReference type="ARBA" id="ARBA00023014"/>
    </source>
</evidence>
<dbReference type="GO" id="GO:0047134">
    <property type="term" value="F:protein-disulfide reductase [NAD(P)H] activity"/>
    <property type="evidence" value="ECO:0007669"/>
    <property type="project" value="TreeGrafter"/>
</dbReference>
<proteinExistence type="inferred from homology"/>
<dbReference type="PANTHER" id="PTHR38839">
    <property type="entry name" value="TRANSCRIPTIONAL REGULATOR WHID-RELATED"/>
    <property type="match status" value="1"/>
</dbReference>
<evidence type="ECO:0000313" key="14">
    <source>
        <dbReference type="Proteomes" id="UP000269198"/>
    </source>
</evidence>
<dbReference type="RefSeq" id="WP_123202036.1">
    <property type="nucleotide sequence ID" value="NZ_RJMB01000015.1"/>
</dbReference>
<protein>
    <recommendedName>
        <fullName evidence="11">Transcriptional regulator WhiB</fullName>
    </recommendedName>
</protein>
<dbReference type="InterPro" id="IPR034768">
    <property type="entry name" value="4FE4S_WBL"/>
</dbReference>
<comment type="subcellular location">
    <subcellularLocation>
        <location evidence="1 11">Cytoplasm</location>
    </subcellularLocation>
</comment>
<feature type="binding site" evidence="11">
    <location>
        <position position="56"/>
    </location>
    <ligand>
        <name>[4Fe-4S] cluster</name>
        <dbReference type="ChEBI" id="CHEBI:49883"/>
    </ligand>
</feature>